<dbReference type="Proteomes" id="UP001202328">
    <property type="component" value="Unassembled WGS sequence"/>
</dbReference>
<dbReference type="AlphaFoldDB" id="A0AAD4X2K4"/>
<name>A0AAD4X2K4_9MAGN</name>
<evidence type="ECO:0000313" key="2">
    <source>
        <dbReference type="EMBL" id="KAI3830510.1"/>
    </source>
</evidence>
<keyword evidence="1" id="KW-1133">Transmembrane helix</keyword>
<sequence length="165" mass="19403">MKARDTLRVRNFFLIYIKVDLEPQRKIEGNPRELSVCGLYWKVFCFLQTLLIAITVVYEASIWMILVAHPLMKIMNLMMKIMPKWSYHRDDEDYESDDMVLEGLRPHPNFRRMYSFSSYQQSHTSANGVYGKAFVFIGGNLVSWSSKKQPTDALRFCLFLLPSFL</sequence>
<keyword evidence="3" id="KW-1185">Reference proteome</keyword>
<keyword evidence="1" id="KW-0812">Transmembrane</keyword>
<organism evidence="2 3">
    <name type="scientific">Papaver atlanticum</name>
    <dbReference type="NCBI Taxonomy" id="357466"/>
    <lineage>
        <taxon>Eukaryota</taxon>
        <taxon>Viridiplantae</taxon>
        <taxon>Streptophyta</taxon>
        <taxon>Embryophyta</taxon>
        <taxon>Tracheophyta</taxon>
        <taxon>Spermatophyta</taxon>
        <taxon>Magnoliopsida</taxon>
        <taxon>Ranunculales</taxon>
        <taxon>Papaveraceae</taxon>
        <taxon>Papaveroideae</taxon>
        <taxon>Papaver</taxon>
    </lineage>
</organism>
<keyword evidence="1" id="KW-0472">Membrane</keyword>
<dbReference type="EMBL" id="JAJJMB010018262">
    <property type="protein sequence ID" value="KAI3830510.1"/>
    <property type="molecule type" value="Genomic_DNA"/>
</dbReference>
<evidence type="ECO:0000256" key="1">
    <source>
        <dbReference type="SAM" id="Phobius"/>
    </source>
</evidence>
<gene>
    <name evidence="2" type="ORF">MKW98_030673</name>
</gene>
<reference evidence="2" key="1">
    <citation type="submission" date="2022-04" db="EMBL/GenBank/DDBJ databases">
        <title>A functionally conserved STORR gene fusion in Papaver species that diverged 16.8 million years ago.</title>
        <authorList>
            <person name="Catania T."/>
        </authorList>
    </citation>
    <scope>NUCLEOTIDE SEQUENCE</scope>
    <source>
        <strain evidence="2">S-188037</strain>
    </source>
</reference>
<evidence type="ECO:0000313" key="3">
    <source>
        <dbReference type="Proteomes" id="UP001202328"/>
    </source>
</evidence>
<accession>A0AAD4X2K4</accession>
<feature type="transmembrane region" description="Helical" evidence="1">
    <location>
        <begin position="60"/>
        <end position="79"/>
    </location>
</feature>
<proteinExistence type="predicted"/>
<protein>
    <submittedName>
        <fullName evidence="2">Uncharacterized protein</fullName>
    </submittedName>
</protein>
<comment type="caution">
    <text evidence="2">The sequence shown here is derived from an EMBL/GenBank/DDBJ whole genome shotgun (WGS) entry which is preliminary data.</text>
</comment>